<evidence type="ECO:0000313" key="3">
    <source>
        <dbReference type="Proteomes" id="UP001066276"/>
    </source>
</evidence>
<proteinExistence type="predicted"/>
<dbReference type="AlphaFoldDB" id="A0AAV7V4N7"/>
<dbReference type="EMBL" id="JANPWB010000004">
    <property type="protein sequence ID" value="KAJ1195144.1"/>
    <property type="molecule type" value="Genomic_DNA"/>
</dbReference>
<organism evidence="2 3">
    <name type="scientific">Pleurodeles waltl</name>
    <name type="common">Iberian ribbed newt</name>
    <dbReference type="NCBI Taxonomy" id="8319"/>
    <lineage>
        <taxon>Eukaryota</taxon>
        <taxon>Metazoa</taxon>
        <taxon>Chordata</taxon>
        <taxon>Craniata</taxon>
        <taxon>Vertebrata</taxon>
        <taxon>Euteleostomi</taxon>
        <taxon>Amphibia</taxon>
        <taxon>Batrachia</taxon>
        <taxon>Caudata</taxon>
        <taxon>Salamandroidea</taxon>
        <taxon>Salamandridae</taxon>
        <taxon>Pleurodelinae</taxon>
        <taxon>Pleurodeles</taxon>
    </lineage>
</organism>
<sequence length="124" mass="12834">MLKAPDFSQEFVVQTDASEPGDFDGGGLEGWETDFLGSDGEKGGEPVKVFVADPIVVKACAECVVADSVKGCGEVQEYECNGLAHVDSGSDFVGACDGSGFRAVVLAEHRLGGVECVVCIEEVG</sequence>
<dbReference type="Proteomes" id="UP001066276">
    <property type="component" value="Chromosome 2_2"/>
</dbReference>
<evidence type="ECO:0000256" key="1">
    <source>
        <dbReference type="SAM" id="MobiDB-lite"/>
    </source>
</evidence>
<keyword evidence="3" id="KW-1185">Reference proteome</keyword>
<feature type="region of interest" description="Disordered" evidence="1">
    <location>
        <begin position="15"/>
        <end position="42"/>
    </location>
</feature>
<name>A0AAV7V4N7_PLEWA</name>
<gene>
    <name evidence="2" type="ORF">NDU88_004425</name>
</gene>
<reference evidence="2" key="1">
    <citation type="journal article" date="2022" name="bioRxiv">
        <title>Sequencing and chromosome-scale assembly of the giantPleurodeles waltlgenome.</title>
        <authorList>
            <person name="Brown T."/>
            <person name="Elewa A."/>
            <person name="Iarovenko S."/>
            <person name="Subramanian E."/>
            <person name="Araus A.J."/>
            <person name="Petzold A."/>
            <person name="Susuki M."/>
            <person name="Suzuki K.-i.T."/>
            <person name="Hayashi T."/>
            <person name="Toyoda A."/>
            <person name="Oliveira C."/>
            <person name="Osipova E."/>
            <person name="Leigh N.D."/>
            <person name="Simon A."/>
            <person name="Yun M.H."/>
        </authorList>
    </citation>
    <scope>NUCLEOTIDE SEQUENCE</scope>
    <source>
        <strain evidence="2">20211129_DDA</strain>
        <tissue evidence="2">Liver</tissue>
    </source>
</reference>
<comment type="caution">
    <text evidence="2">The sequence shown here is derived from an EMBL/GenBank/DDBJ whole genome shotgun (WGS) entry which is preliminary data.</text>
</comment>
<accession>A0AAV7V4N7</accession>
<evidence type="ECO:0000313" key="2">
    <source>
        <dbReference type="EMBL" id="KAJ1195144.1"/>
    </source>
</evidence>
<protein>
    <submittedName>
        <fullName evidence="2">Uncharacterized protein</fullName>
    </submittedName>
</protein>